<sequence length="160" mass="17830">MAQEINTTGPKNKALKIILAIVSLIVILVTGIGIGSFLFSDSFENSFFSDFMTEAEASEVSVPLDQFIVNLSTETSRQPVVRIEMTVTSTDESIQEVISEDIAKIRDAVIHTVSRETMDTILNESDGEFEIKEKVKNRINQVLGKDMIDDVYITNILLQK</sequence>
<name>A0ABN0XEG9_9LACT</name>
<dbReference type="RefSeq" id="WP_343754964.1">
    <property type="nucleotide sequence ID" value="NZ_BAAACW010000080.1"/>
</dbReference>
<protein>
    <recommendedName>
        <fullName evidence="10">Flagellar protein FliL</fullName>
    </recommendedName>
</protein>
<evidence type="ECO:0000256" key="3">
    <source>
        <dbReference type="ARBA" id="ARBA00008281"/>
    </source>
</evidence>
<proteinExistence type="inferred from homology"/>
<evidence type="ECO:0000256" key="2">
    <source>
        <dbReference type="ARBA" id="ARBA00004162"/>
    </source>
</evidence>
<evidence type="ECO:0000256" key="10">
    <source>
        <dbReference type="RuleBase" id="RU364125"/>
    </source>
</evidence>
<dbReference type="PANTHER" id="PTHR35091:SF2">
    <property type="entry name" value="FLAGELLAR PROTEIN FLIL"/>
    <property type="match status" value="1"/>
</dbReference>
<keyword evidence="4 10" id="KW-1003">Cell membrane</keyword>
<dbReference type="EMBL" id="BAAACW010000080">
    <property type="protein sequence ID" value="GAA0362055.1"/>
    <property type="molecule type" value="Genomic_DNA"/>
</dbReference>
<evidence type="ECO:0000256" key="5">
    <source>
        <dbReference type="ARBA" id="ARBA00022500"/>
    </source>
</evidence>
<comment type="function">
    <text evidence="1 10">Controls the rotational direction of flagella during chemotaxis.</text>
</comment>
<evidence type="ECO:0000256" key="7">
    <source>
        <dbReference type="ARBA" id="ARBA00022779"/>
    </source>
</evidence>
<evidence type="ECO:0000256" key="1">
    <source>
        <dbReference type="ARBA" id="ARBA00002254"/>
    </source>
</evidence>
<keyword evidence="6 10" id="KW-0812">Transmembrane</keyword>
<dbReference type="InterPro" id="IPR005503">
    <property type="entry name" value="FliL"/>
</dbReference>
<reference evidence="11 12" key="1">
    <citation type="journal article" date="2019" name="Int. J. Syst. Evol. Microbiol.">
        <title>The Global Catalogue of Microorganisms (GCM) 10K type strain sequencing project: providing services to taxonomists for standard genome sequencing and annotation.</title>
        <authorList>
            <consortium name="The Broad Institute Genomics Platform"/>
            <consortium name="The Broad Institute Genome Sequencing Center for Infectious Disease"/>
            <person name="Wu L."/>
            <person name="Ma J."/>
        </authorList>
    </citation>
    <scope>NUCLEOTIDE SEQUENCE [LARGE SCALE GENOMIC DNA]</scope>
    <source>
        <strain evidence="11 12">JCM 12662</strain>
    </source>
</reference>
<keyword evidence="12" id="KW-1185">Reference proteome</keyword>
<dbReference type="Pfam" id="PF03748">
    <property type="entry name" value="FliL"/>
    <property type="match status" value="1"/>
</dbReference>
<gene>
    <name evidence="11" type="ORF">GCM10008932_13350</name>
</gene>
<comment type="similarity">
    <text evidence="3 10">Belongs to the FliL family.</text>
</comment>
<comment type="subcellular location">
    <subcellularLocation>
        <location evidence="2">Cell membrane</location>
        <topology evidence="2">Single-pass membrane protein</topology>
    </subcellularLocation>
</comment>
<keyword evidence="5 10" id="KW-0145">Chemotaxis</keyword>
<evidence type="ECO:0000313" key="11">
    <source>
        <dbReference type="EMBL" id="GAA0362055.1"/>
    </source>
</evidence>
<accession>A0ABN0XEG9</accession>
<keyword evidence="7 10" id="KW-0283">Flagellar rotation</keyword>
<evidence type="ECO:0000313" key="12">
    <source>
        <dbReference type="Proteomes" id="UP001501166"/>
    </source>
</evidence>
<comment type="caution">
    <text evidence="11">The sequence shown here is derived from an EMBL/GenBank/DDBJ whole genome shotgun (WGS) entry which is preliminary data.</text>
</comment>
<evidence type="ECO:0000256" key="9">
    <source>
        <dbReference type="ARBA" id="ARBA00023136"/>
    </source>
</evidence>
<dbReference type="PANTHER" id="PTHR35091">
    <property type="entry name" value="FLAGELLAR PROTEIN FLIL"/>
    <property type="match status" value="1"/>
</dbReference>
<keyword evidence="8 10" id="KW-1133">Transmembrane helix</keyword>
<dbReference type="Proteomes" id="UP001501166">
    <property type="component" value="Unassembled WGS sequence"/>
</dbReference>
<evidence type="ECO:0000256" key="8">
    <source>
        <dbReference type="ARBA" id="ARBA00022989"/>
    </source>
</evidence>
<keyword evidence="9 10" id="KW-0472">Membrane</keyword>
<feature type="transmembrane region" description="Helical" evidence="10">
    <location>
        <begin position="17"/>
        <end position="39"/>
    </location>
</feature>
<organism evidence="11 12">
    <name type="scientific">Alkalibacterium iburiense</name>
    <dbReference type="NCBI Taxonomy" id="290589"/>
    <lineage>
        <taxon>Bacteria</taxon>
        <taxon>Bacillati</taxon>
        <taxon>Bacillota</taxon>
        <taxon>Bacilli</taxon>
        <taxon>Lactobacillales</taxon>
        <taxon>Carnobacteriaceae</taxon>
        <taxon>Alkalibacterium</taxon>
    </lineage>
</organism>
<evidence type="ECO:0000256" key="6">
    <source>
        <dbReference type="ARBA" id="ARBA00022692"/>
    </source>
</evidence>
<evidence type="ECO:0000256" key="4">
    <source>
        <dbReference type="ARBA" id="ARBA00022475"/>
    </source>
</evidence>